<dbReference type="PANTHER" id="PTHR38340:SF1">
    <property type="entry name" value="S-LAYER PROTEIN"/>
    <property type="match status" value="1"/>
</dbReference>
<accession>F4QKA3</accession>
<dbReference type="InterPro" id="IPR018511">
    <property type="entry name" value="Hemolysin-typ_Ca-bd_CS"/>
</dbReference>
<dbReference type="InterPro" id="IPR001343">
    <property type="entry name" value="Hemolysn_Ca-bd"/>
</dbReference>
<evidence type="ECO:0000256" key="1">
    <source>
        <dbReference type="ARBA" id="ARBA00004613"/>
    </source>
</evidence>
<keyword evidence="5" id="KW-1185">Reference proteome</keyword>
<dbReference type="GO" id="GO:0005576">
    <property type="term" value="C:extracellular region"/>
    <property type="evidence" value="ECO:0007669"/>
    <property type="project" value="UniProtKB-SubCell"/>
</dbReference>
<dbReference type="Gene3D" id="2.150.10.10">
    <property type="entry name" value="Serralysin-like metalloprotease, C-terminal"/>
    <property type="match status" value="3"/>
</dbReference>
<comment type="subcellular location">
    <subcellularLocation>
        <location evidence="1">Secreted</location>
    </subcellularLocation>
</comment>
<dbReference type="InterPro" id="IPR050557">
    <property type="entry name" value="RTX_toxin/Mannuronan_C5-epim"/>
</dbReference>
<sequence length="515" mass="52282">MATKGKAIFSVIGAVFPGTPGNDTYDGTAEADSVTGGDGNDTLSGGDGNDTLLGGNGADSLSGGAGNDLVLAGLGNDVLYGGSGFDTVSFADLNGRISVNLGNGNAQNNYTGGRDIISQFENAIGTAFEDTLMGSSTGNRLEGGAGRDWLYGRGGADTLVGGTGDDLYFILDDGDVIIEAEGEGDDSLHTESDFDMNLAPFVERASISTNLGIRIVGNDLNNSMIGNNGSDTFFGGAGDDRLLTSGGGNDVMDGGAGDDYLAGSPDWGEARLTGGLGDDTYNVRSAGDRVYELHGEGTDTLVTLFSYSLFGRAIEIVIMDGTDDLSITGNSLNNTITGNAGNNWIDGAGGGDKMTGGLGDDTYYVDNIYDNVAELHWQGTDTVFSSVAYSFFGRAAEVLTLTGTGNINGTGNSLANTHTGNSGNNGLDGAGGHDTLTGGDGADTFLFLTASGKDTLTDFSAAQNDTINVNAYTGGVANNSLVAQVGGNVVIAFSASNTITVIGATQADVLAHMVW</sequence>
<dbReference type="Proteomes" id="UP000006512">
    <property type="component" value="Unassembled WGS sequence"/>
</dbReference>
<proteinExistence type="predicted"/>
<evidence type="ECO:0000313" key="5">
    <source>
        <dbReference type="Proteomes" id="UP000006512"/>
    </source>
</evidence>
<evidence type="ECO:0000313" key="4">
    <source>
        <dbReference type="EMBL" id="EGF93281.1"/>
    </source>
</evidence>
<dbReference type="STRING" id="715226.ABI_17210"/>
<dbReference type="eggNOG" id="COG2931">
    <property type="taxonomic scope" value="Bacteria"/>
</dbReference>
<dbReference type="OrthoDB" id="7175628at2"/>
<dbReference type="InterPro" id="IPR011049">
    <property type="entry name" value="Serralysin-like_metalloprot_C"/>
</dbReference>
<dbReference type="AlphaFoldDB" id="F4QKA3"/>
<dbReference type="GO" id="GO:0005509">
    <property type="term" value="F:calcium ion binding"/>
    <property type="evidence" value="ECO:0007669"/>
    <property type="project" value="InterPro"/>
</dbReference>
<dbReference type="SUPFAM" id="SSF51120">
    <property type="entry name" value="beta-Roll"/>
    <property type="match status" value="4"/>
</dbReference>
<dbReference type="HOGENOM" id="CLU_542545_0_0_5"/>
<evidence type="ECO:0000256" key="2">
    <source>
        <dbReference type="ARBA" id="ARBA00022525"/>
    </source>
</evidence>
<dbReference type="EMBL" id="GL883077">
    <property type="protein sequence ID" value="EGF93281.1"/>
    <property type="molecule type" value="Genomic_DNA"/>
</dbReference>
<dbReference type="PROSITE" id="PS00330">
    <property type="entry name" value="HEMOLYSIN_CALCIUM"/>
    <property type="match status" value="3"/>
</dbReference>
<organism evidence="4 5">
    <name type="scientific">Asticcacaulis biprosthecium C19</name>
    <dbReference type="NCBI Taxonomy" id="715226"/>
    <lineage>
        <taxon>Bacteria</taxon>
        <taxon>Pseudomonadati</taxon>
        <taxon>Pseudomonadota</taxon>
        <taxon>Alphaproteobacteria</taxon>
        <taxon>Caulobacterales</taxon>
        <taxon>Caulobacteraceae</taxon>
        <taxon>Asticcacaulis</taxon>
    </lineage>
</organism>
<protein>
    <submittedName>
        <fullName evidence="4">Hemolysin-type calcium-binding repeat 2 copies family protein</fullName>
    </submittedName>
</protein>
<dbReference type="PRINTS" id="PR00313">
    <property type="entry name" value="CABNDNGRPT"/>
</dbReference>
<dbReference type="RefSeq" id="WP_006272477.1">
    <property type="nucleotide sequence ID" value="NZ_GL883077.1"/>
</dbReference>
<dbReference type="Pfam" id="PF00353">
    <property type="entry name" value="HemolysinCabind"/>
    <property type="match status" value="6"/>
</dbReference>
<evidence type="ECO:0000256" key="3">
    <source>
        <dbReference type="SAM" id="MobiDB-lite"/>
    </source>
</evidence>
<keyword evidence="2" id="KW-0964">Secreted</keyword>
<feature type="region of interest" description="Disordered" evidence="3">
    <location>
        <begin position="20"/>
        <end position="51"/>
    </location>
</feature>
<dbReference type="PANTHER" id="PTHR38340">
    <property type="entry name" value="S-LAYER PROTEIN"/>
    <property type="match status" value="1"/>
</dbReference>
<name>F4QKA3_9CAUL</name>
<gene>
    <name evidence="4" type="ORF">ABI_17210</name>
</gene>
<feature type="compositionally biased region" description="Low complexity" evidence="3">
    <location>
        <begin position="40"/>
        <end position="51"/>
    </location>
</feature>
<reference evidence="5" key="1">
    <citation type="submission" date="2011-03" db="EMBL/GenBank/DDBJ databases">
        <title>Draft genome sequence of Brevundimonas diminuta.</title>
        <authorList>
            <person name="Brown P.J.B."/>
            <person name="Buechlein A."/>
            <person name="Hemmerich C."/>
            <person name="Brun Y.V."/>
        </authorList>
    </citation>
    <scope>NUCLEOTIDE SEQUENCE [LARGE SCALE GENOMIC DNA]</scope>
    <source>
        <strain evidence="5">C19</strain>
    </source>
</reference>